<dbReference type="RefSeq" id="WP_261759348.1">
    <property type="nucleotide sequence ID" value="NZ_CP104562.2"/>
</dbReference>
<evidence type="ECO:0000256" key="2">
    <source>
        <dbReference type="SAM" id="Phobius"/>
    </source>
</evidence>
<accession>A0ABY6B2A2</accession>
<dbReference type="EMBL" id="CP104562">
    <property type="protein sequence ID" value="UXH79528.1"/>
    <property type="molecule type" value="Genomic_DNA"/>
</dbReference>
<feature type="transmembrane region" description="Helical" evidence="2">
    <location>
        <begin position="78"/>
        <end position="101"/>
    </location>
</feature>
<protein>
    <submittedName>
        <fullName evidence="3">EscU/YscU/HrcU family type III secretion system export apparatus switch protein</fullName>
    </submittedName>
</protein>
<keyword evidence="4" id="KW-1185">Reference proteome</keyword>
<dbReference type="PRINTS" id="PR00950">
    <property type="entry name" value="TYPE3IMSPROT"/>
</dbReference>
<evidence type="ECO:0000313" key="4">
    <source>
        <dbReference type="Proteomes" id="UP001064933"/>
    </source>
</evidence>
<evidence type="ECO:0000256" key="1">
    <source>
        <dbReference type="ARBA" id="ARBA00010690"/>
    </source>
</evidence>
<dbReference type="SUPFAM" id="SSF160544">
    <property type="entry name" value="EscU C-terminal domain-like"/>
    <property type="match status" value="1"/>
</dbReference>
<proteinExistence type="inferred from homology"/>
<dbReference type="Pfam" id="PF01312">
    <property type="entry name" value="Bac_export_2"/>
    <property type="match status" value="1"/>
</dbReference>
<name>A0ABY6B2A2_9BURK</name>
<sequence length="383" mass="42793">MSDKTLPPTPTRIRQAREDGQVAVSQDATRIIKLMVVFELVFATETYWRKWLNEQLETALRAIASPLDLSFQGAWGTLVPVFVVLMVVAIIPALIVALLTVAQTGFNVAPKALAKGFEKLNPAANLKSLVSPQKLLMAVLGPIRGGLLLWVTYREIRDALPTLGQTFRLDPAQGWALSMEMLHSVERHCIIVLIFLAITDVLLQRYMNYRKMRMDHSELKRDYKQNEGDPMLKGTRKQIGQEIAMSDSPGGGKAEPKASAVVVNPQHIAVSLHLDPDFIRAPLLLKKAEGDDALAMRRMAREEGIPIVKYVPLARHLYAGGRAGEEIPVITYRAVALLLRVMEEYRKQAPEILTPPYRAQDEESDLELAEVDEELGDAMFIRL</sequence>
<evidence type="ECO:0000313" key="3">
    <source>
        <dbReference type="EMBL" id="UXH79528.1"/>
    </source>
</evidence>
<reference evidence="3" key="1">
    <citation type="submission" date="2022-10" db="EMBL/GenBank/DDBJ databases">
        <title>Characterization and whole genome sequencing of a new Roseateles species, isolated from fresh water.</title>
        <authorList>
            <person name="Guliayeva D.Y."/>
            <person name="Akhremchuk A.E."/>
            <person name="Sikolenko M.A."/>
            <person name="Valentovich L.N."/>
            <person name="Sidarenka A.V."/>
        </authorList>
    </citation>
    <scope>NUCLEOTIDE SEQUENCE</scope>
    <source>
        <strain evidence="3">BIM B-1768</strain>
    </source>
</reference>
<dbReference type="Gene3D" id="3.40.1690.10">
    <property type="entry name" value="secretion proteins EscU"/>
    <property type="match status" value="1"/>
</dbReference>
<dbReference type="InterPro" id="IPR029025">
    <property type="entry name" value="T3SS_substrate_exporter_C"/>
</dbReference>
<dbReference type="PANTHER" id="PTHR30531:SF12">
    <property type="entry name" value="FLAGELLAR BIOSYNTHETIC PROTEIN FLHB"/>
    <property type="match status" value="1"/>
</dbReference>
<organism evidence="3 4">
    <name type="scientific">Roseateles amylovorans</name>
    <dbReference type="NCBI Taxonomy" id="2978473"/>
    <lineage>
        <taxon>Bacteria</taxon>
        <taxon>Pseudomonadati</taxon>
        <taxon>Pseudomonadota</taxon>
        <taxon>Betaproteobacteria</taxon>
        <taxon>Burkholderiales</taxon>
        <taxon>Sphaerotilaceae</taxon>
        <taxon>Roseateles</taxon>
    </lineage>
</organism>
<comment type="similarity">
    <text evidence="1">Belongs to the type III secretion exporter family.</text>
</comment>
<gene>
    <name evidence="3" type="ORF">N4261_06285</name>
</gene>
<dbReference type="PANTHER" id="PTHR30531">
    <property type="entry name" value="FLAGELLAR BIOSYNTHETIC PROTEIN FLHB"/>
    <property type="match status" value="1"/>
</dbReference>
<feature type="transmembrane region" description="Helical" evidence="2">
    <location>
        <begin position="185"/>
        <end position="203"/>
    </location>
</feature>
<keyword evidence="2" id="KW-0812">Transmembrane</keyword>
<keyword evidence="2" id="KW-0472">Membrane</keyword>
<dbReference type="InterPro" id="IPR006135">
    <property type="entry name" value="T3SS_substrate_exporter"/>
</dbReference>
<dbReference type="Proteomes" id="UP001064933">
    <property type="component" value="Chromosome"/>
</dbReference>
<keyword evidence="2" id="KW-1133">Transmembrane helix</keyword>